<reference evidence="2 3" key="1">
    <citation type="submission" date="2017-10" db="EMBL/GenBank/DDBJ databases">
        <title>Comparative genomics in systemic dimorphic fungi from Ajellomycetaceae.</title>
        <authorList>
            <person name="Munoz J.F."/>
            <person name="Mcewen J.G."/>
            <person name="Clay O.K."/>
            <person name="Cuomo C.A."/>
        </authorList>
    </citation>
    <scope>NUCLEOTIDE SEQUENCE [LARGE SCALE GENOMIC DNA]</scope>
    <source>
        <strain evidence="2 3">UAMH5409</strain>
    </source>
</reference>
<dbReference type="PANTHER" id="PTHR28062">
    <property type="entry name" value="K+-H+ EXCHANGE-LIKE PROTEIN"/>
    <property type="match status" value="1"/>
</dbReference>
<protein>
    <recommendedName>
        <fullName evidence="4">Mitochondrial K+-H+ exchange-related-domain-containing protein</fullName>
    </recommendedName>
</protein>
<feature type="transmembrane region" description="Helical" evidence="1">
    <location>
        <begin position="128"/>
        <end position="157"/>
    </location>
</feature>
<dbReference type="EMBL" id="PDNB01000118">
    <property type="protein sequence ID" value="PGH06320.1"/>
    <property type="molecule type" value="Genomic_DNA"/>
</dbReference>
<dbReference type="PANTHER" id="PTHR28062:SF1">
    <property type="entry name" value="TRANSMEMBRANE PROTEIN"/>
    <property type="match status" value="1"/>
</dbReference>
<sequence length="256" mass="29572">MRLYLVPISTGRSLLYCKRINTQAAKELGRIDRITHKASATWAKWEEADGGWKKSLVVYGNRVLQRIPYEEWGLKSVPPLNTRRETEELEKHTPVDLVYPQNVIKQSKVLDLLRKLATERQSLHRNRMWWSIIIAPLTAPIALIPLIPNIPFFYFVYRGWSHWRALSGSKHLCFLLDNNLINPVSLPALEKHYAKNPAINENKTDDKNRGSKSEVILLKEADGKKLAKILGPPELAPEVERAVWQVRHLLQEKKHT</sequence>
<keyword evidence="1" id="KW-0472">Membrane</keyword>
<dbReference type="STRING" id="1447875.A0A2B7XBR3"/>
<keyword evidence="1" id="KW-0812">Transmembrane</keyword>
<accession>A0A2B7XBR3</accession>
<dbReference type="Pfam" id="PF10173">
    <property type="entry name" value="Mit_KHE1"/>
    <property type="match status" value="1"/>
</dbReference>
<evidence type="ECO:0000313" key="2">
    <source>
        <dbReference type="EMBL" id="PGH06320.1"/>
    </source>
</evidence>
<dbReference type="GO" id="GO:0006813">
    <property type="term" value="P:potassium ion transport"/>
    <property type="evidence" value="ECO:0007669"/>
    <property type="project" value="TreeGrafter"/>
</dbReference>
<dbReference type="InterPro" id="IPR018786">
    <property type="entry name" value="Mit_KHE1"/>
</dbReference>
<keyword evidence="1" id="KW-1133">Transmembrane helix</keyword>
<keyword evidence="3" id="KW-1185">Reference proteome</keyword>
<proteinExistence type="predicted"/>
<dbReference type="GO" id="GO:1902600">
    <property type="term" value="P:proton transmembrane transport"/>
    <property type="evidence" value="ECO:0007669"/>
    <property type="project" value="TreeGrafter"/>
</dbReference>
<gene>
    <name evidence="2" type="ORF">AJ79_06563</name>
</gene>
<evidence type="ECO:0008006" key="4">
    <source>
        <dbReference type="Google" id="ProtNLM"/>
    </source>
</evidence>
<dbReference type="Proteomes" id="UP000223968">
    <property type="component" value="Unassembled WGS sequence"/>
</dbReference>
<evidence type="ECO:0000313" key="3">
    <source>
        <dbReference type="Proteomes" id="UP000223968"/>
    </source>
</evidence>
<dbReference type="GO" id="GO:0005743">
    <property type="term" value="C:mitochondrial inner membrane"/>
    <property type="evidence" value="ECO:0007669"/>
    <property type="project" value="TreeGrafter"/>
</dbReference>
<evidence type="ECO:0000256" key="1">
    <source>
        <dbReference type="SAM" id="Phobius"/>
    </source>
</evidence>
<dbReference type="AlphaFoldDB" id="A0A2B7XBR3"/>
<comment type="caution">
    <text evidence="2">The sequence shown here is derived from an EMBL/GenBank/DDBJ whole genome shotgun (WGS) entry which is preliminary data.</text>
</comment>
<name>A0A2B7XBR3_9EURO</name>
<organism evidence="2 3">
    <name type="scientific">Helicocarpus griseus UAMH5409</name>
    <dbReference type="NCBI Taxonomy" id="1447875"/>
    <lineage>
        <taxon>Eukaryota</taxon>
        <taxon>Fungi</taxon>
        <taxon>Dikarya</taxon>
        <taxon>Ascomycota</taxon>
        <taxon>Pezizomycotina</taxon>
        <taxon>Eurotiomycetes</taxon>
        <taxon>Eurotiomycetidae</taxon>
        <taxon>Onygenales</taxon>
        <taxon>Ajellomycetaceae</taxon>
        <taxon>Helicocarpus</taxon>
    </lineage>
</organism>
<dbReference type="OrthoDB" id="5562676at2759"/>